<dbReference type="AlphaFoldDB" id="A0ABD3GL57"/>
<evidence type="ECO:0000313" key="2">
    <source>
        <dbReference type="EMBL" id="KAL3678611.1"/>
    </source>
</evidence>
<organism evidence="2 3">
    <name type="scientific">Riccia sorocarpa</name>
    <dbReference type="NCBI Taxonomy" id="122646"/>
    <lineage>
        <taxon>Eukaryota</taxon>
        <taxon>Viridiplantae</taxon>
        <taxon>Streptophyta</taxon>
        <taxon>Embryophyta</taxon>
        <taxon>Marchantiophyta</taxon>
        <taxon>Marchantiopsida</taxon>
        <taxon>Marchantiidae</taxon>
        <taxon>Marchantiales</taxon>
        <taxon>Ricciaceae</taxon>
        <taxon>Riccia</taxon>
    </lineage>
</organism>
<feature type="compositionally biased region" description="Basic and acidic residues" evidence="1">
    <location>
        <begin position="179"/>
        <end position="212"/>
    </location>
</feature>
<protein>
    <submittedName>
        <fullName evidence="2">Uncharacterized protein</fullName>
    </submittedName>
</protein>
<feature type="compositionally biased region" description="Basic and acidic residues" evidence="1">
    <location>
        <begin position="248"/>
        <end position="261"/>
    </location>
</feature>
<keyword evidence="3" id="KW-1185">Reference proteome</keyword>
<reference evidence="2 3" key="1">
    <citation type="submission" date="2024-09" db="EMBL/GenBank/DDBJ databases">
        <title>Chromosome-scale assembly of Riccia sorocarpa.</title>
        <authorList>
            <person name="Paukszto L."/>
        </authorList>
    </citation>
    <scope>NUCLEOTIDE SEQUENCE [LARGE SCALE GENOMIC DNA]</scope>
    <source>
        <strain evidence="2">LP-2024</strain>
        <tissue evidence="2">Aerial parts of the thallus</tissue>
    </source>
</reference>
<evidence type="ECO:0000256" key="1">
    <source>
        <dbReference type="SAM" id="MobiDB-lite"/>
    </source>
</evidence>
<proteinExistence type="predicted"/>
<sequence>MTTKTSRLYFDDLALRLKTKFHIARVWFVSLNVADATFVIWKHADPDPVKCGILLKCISNTSKILEVLAMKDGGTFVRLTLEPKYMDRQQSKIALGGDLLSAKDSQIAVVINGLLRNQTGYKFLERECIKRALRAGVFGVLQKEVAYYLPHPDVATTAAPRKVVAAAATVETNSEEERDIQRDIKASQRHEAARMAEAKAAKSVRSGRDKGKNVAPEPPKKKPFVPSHAPREKLLGSSIAAQSAWVSRESKTDSDKCKRESQVTPPPPPVAVPAETSEEEEEDNSSDKEQGEATDSGSESPVPSQPVNKKGSKLKTLKQMNKSHMDREKQDIPQILHEAYEGELARQLPSYLEI</sequence>
<feature type="region of interest" description="Disordered" evidence="1">
    <location>
        <begin position="173"/>
        <end position="329"/>
    </location>
</feature>
<comment type="caution">
    <text evidence="2">The sequence shown here is derived from an EMBL/GenBank/DDBJ whole genome shotgun (WGS) entry which is preliminary data.</text>
</comment>
<name>A0ABD3GL57_9MARC</name>
<feature type="compositionally biased region" description="Polar residues" evidence="1">
    <location>
        <begin position="293"/>
        <end position="307"/>
    </location>
</feature>
<gene>
    <name evidence="2" type="ORF">R1sor_021567</name>
</gene>
<accession>A0ABD3GL57</accession>
<evidence type="ECO:0000313" key="3">
    <source>
        <dbReference type="Proteomes" id="UP001633002"/>
    </source>
</evidence>
<dbReference type="EMBL" id="JBJQOH010000007">
    <property type="protein sequence ID" value="KAL3678611.1"/>
    <property type="molecule type" value="Genomic_DNA"/>
</dbReference>
<dbReference type="Proteomes" id="UP001633002">
    <property type="component" value="Unassembled WGS sequence"/>
</dbReference>